<dbReference type="Pfam" id="PF00111">
    <property type="entry name" value="Fer2"/>
    <property type="match status" value="1"/>
</dbReference>
<dbReference type="GO" id="GO:0046872">
    <property type="term" value="F:metal ion binding"/>
    <property type="evidence" value="ECO:0007669"/>
    <property type="project" value="UniProtKB-KW"/>
</dbReference>
<evidence type="ECO:0000259" key="6">
    <source>
        <dbReference type="Pfam" id="PF00111"/>
    </source>
</evidence>
<dbReference type="GO" id="GO:0051537">
    <property type="term" value="F:2 iron, 2 sulfur cluster binding"/>
    <property type="evidence" value="ECO:0007669"/>
    <property type="project" value="UniProtKB-KW"/>
</dbReference>
<evidence type="ECO:0000256" key="1">
    <source>
        <dbReference type="ARBA" id="ARBA00022714"/>
    </source>
</evidence>
<accession>A0A0S3SFJ5</accession>
<protein>
    <recommendedName>
        <fullName evidence="6">2Fe-2S ferredoxin-type domain-containing protein</fullName>
    </recommendedName>
</protein>
<keyword evidence="2" id="KW-0479">Metal-binding</keyword>
<dbReference type="InterPro" id="IPR001041">
    <property type="entry name" value="2Fe-2S_ferredoxin-type"/>
</dbReference>
<dbReference type="InterPro" id="IPR012675">
    <property type="entry name" value="Beta-grasp_dom_sf"/>
</dbReference>
<keyword evidence="4" id="KW-0411">Iron-sulfur</keyword>
<feature type="domain" description="2Fe-2S ferredoxin-type" evidence="6">
    <location>
        <begin position="216"/>
        <end position="264"/>
    </location>
</feature>
<dbReference type="InterPro" id="IPR001055">
    <property type="entry name" value="Adrenodoxin-like"/>
</dbReference>
<gene>
    <name evidence="7" type="primary">Vigan.07G023000</name>
    <name evidence="7" type="ORF">VIGAN_07023000</name>
</gene>
<evidence type="ECO:0000313" key="7">
    <source>
        <dbReference type="EMBL" id="BAT91622.1"/>
    </source>
</evidence>
<reference evidence="7 8" key="1">
    <citation type="journal article" date="2015" name="Sci. Rep.">
        <title>The power of single molecule real-time sequencing technology in the de novo assembly of a eukaryotic genome.</title>
        <authorList>
            <person name="Sakai H."/>
            <person name="Naito K."/>
            <person name="Ogiso-Tanaka E."/>
            <person name="Takahashi Y."/>
            <person name="Iseki K."/>
            <person name="Muto C."/>
            <person name="Satou K."/>
            <person name="Teruya K."/>
            <person name="Shiroma A."/>
            <person name="Shimoji M."/>
            <person name="Hirano T."/>
            <person name="Itoh T."/>
            <person name="Kaga A."/>
            <person name="Tomooka N."/>
        </authorList>
    </citation>
    <scope>NUCLEOTIDE SEQUENCE [LARGE SCALE GENOMIC DNA]</scope>
    <source>
        <strain evidence="8">cv. Shumari</strain>
    </source>
</reference>
<dbReference type="AlphaFoldDB" id="A0A0S3SFJ5"/>
<dbReference type="GO" id="GO:0140647">
    <property type="term" value="P:P450-containing electron transport chain"/>
    <property type="evidence" value="ECO:0007669"/>
    <property type="project" value="InterPro"/>
</dbReference>
<keyword evidence="3" id="KW-0408">Iron</keyword>
<dbReference type="Proteomes" id="UP000291084">
    <property type="component" value="Chromosome 7"/>
</dbReference>
<dbReference type="InterPro" id="IPR036010">
    <property type="entry name" value="2Fe-2S_ferredoxin-like_sf"/>
</dbReference>
<dbReference type="PANTHER" id="PTHR23426:SF27">
    <property type="entry name" value="PHOTOSYNTHETIC NDH SUBUNIT OF SUBCOMPLEX B 3, CHLOROPLASTIC"/>
    <property type="match status" value="1"/>
</dbReference>
<evidence type="ECO:0000313" key="8">
    <source>
        <dbReference type="Proteomes" id="UP000291084"/>
    </source>
</evidence>
<dbReference type="OrthoDB" id="5987010at2759"/>
<organism evidence="7 8">
    <name type="scientific">Vigna angularis var. angularis</name>
    <dbReference type="NCBI Taxonomy" id="157739"/>
    <lineage>
        <taxon>Eukaryota</taxon>
        <taxon>Viridiplantae</taxon>
        <taxon>Streptophyta</taxon>
        <taxon>Embryophyta</taxon>
        <taxon>Tracheophyta</taxon>
        <taxon>Spermatophyta</taxon>
        <taxon>Magnoliopsida</taxon>
        <taxon>eudicotyledons</taxon>
        <taxon>Gunneridae</taxon>
        <taxon>Pentapetalae</taxon>
        <taxon>rosids</taxon>
        <taxon>fabids</taxon>
        <taxon>Fabales</taxon>
        <taxon>Fabaceae</taxon>
        <taxon>Papilionoideae</taxon>
        <taxon>50 kb inversion clade</taxon>
        <taxon>NPAAA clade</taxon>
        <taxon>indigoferoid/millettioid clade</taxon>
        <taxon>Phaseoleae</taxon>
        <taxon>Vigna</taxon>
    </lineage>
</organism>
<sequence length="302" mass="33512">MSNSTQKALSKFLIQSTKPNSTSTIVCPHLIPLLIHFSFTVLPKCSIAIVTNKLYQIRSSQKQPQTTSPIHSTTLKSPATKISSVQQTTGQEPLKISLMSLLQLQFTSQALRPSSHNFRPKNIPLYASKRVSFVRTKIRAVSTVPEKDSGSDTDTVLDIDDPNKPPYVGFVFVSSVLLPDGTPDVHFRSACGGQTLRKIMMDSNIELYGPYARALLNCAGGGTCGTCMVEVLEGQELLNPRTDKEKKLLKKKPKNWRLACQTVVGEPDTRGGLVIQQLPEWKGHEWRYTKRGEPSWDSEESL</sequence>
<evidence type="ECO:0000256" key="2">
    <source>
        <dbReference type="ARBA" id="ARBA00022723"/>
    </source>
</evidence>
<proteinExistence type="predicted"/>
<keyword evidence="1" id="KW-0001">2Fe-2S</keyword>
<evidence type="ECO:0000256" key="4">
    <source>
        <dbReference type="ARBA" id="ARBA00023014"/>
    </source>
</evidence>
<feature type="region of interest" description="Disordered" evidence="5">
    <location>
        <begin position="60"/>
        <end position="86"/>
    </location>
</feature>
<keyword evidence="8" id="KW-1185">Reference proteome</keyword>
<dbReference type="GO" id="GO:0009055">
    <property type="term" value="F:electron transfer activity"/>
    <property type="evidence" value="ECO:0007669"/>
    <property type="project" value="TreeGrafter"/>
</dbReference>
<dbReference type="GO" id="GO:0009535">
    <property type="term" value="C:chloroplast thylakoid membrane"/>
    <property type="evidence" value="ECO:0007669"/>
    <property type="project" value="TreeGrafter"/>
</dbReference>
<dbReference type="PANTHER" id="PTHR23426">
    <property type="entry name" value="FERREDOXIN/ADRENODOXIN"/>
    <property type="match status" value="1"/>
</dbReference>
<dbReference type="CDD" id="cd00207">
    <property type="entry name" value="fer2"/>
    <property type="match status" value="1"/>
</dbReference>
<dbReference type="Gene3D" id="3.10.20.30">
    <property type="match status" value="1"/>
</dbReference>
<evidence type="ECO:0000256" key="3">
    <source>
        <dbReference type="ARBA" id="ARBA00023004"/>
    </source>
</evidence>
<evidence type="ECO:0000256" key="5">
    <source>
        <dbReference type="SAM" id="MobiDB-lite"/>
    </source>
</evidence>
<dbReference type="EMBL" id="AP015040">
    <property type="protein sequence ID" value="BAT91622.1"/>
    <property type="molecule type" value="Genomic_DNA"/>
</dbReference>
<dbReference type="SUPFAM" id="SSF54292">
    <property type="entry name" value="2Fe-2S ferredoxin-like"/>
    <property type="match status" value="1"/>
</dbReference>
<name>A0A0S3SFJ5_PHAAN</name>